<feature type="repeat" description="TPR" evidence="1">
    <location>
        <begin position="581"/>
        <end position="614"/>
    </location>
</feature>
<sequence>MSSKKIRPPEEMTKASEGYRNALDAVVSAVPAVGGPLATIGRHVLPSERDRKTAKWHSDVSEKLNEQDNRIARQELRQLELEDGTTEQLNGISTRLEIVEQNTRLEAVRTDFSDLVLQPGRKLIEERKYVTALGIFDAVEKGGPSIQDDPEWHAKIASLRGNCYLHLGQEDQASALFLRAYELDTISPKIRSNAVTGFLIREELEAAVRIAQELLDEHPDTPHHWINFVQANGAIGADLSYLDDVPVSVRHDEQVMLTTLNVLRARDDAGWKAKARDTIAAYPESRPARRYAAEAVLDEAVEVLLAPSSSIAQAAEVRRRAEEAAENLADLWTTLLMTEVPAHKTHISLLQNAITGFRIANEPERAMELLEPSIDALIEDEASRTIVAAVALDLGRQDILDRVFQLPFEDKAIMQLEWAIRERDWAQAILVVEMNPEDIERPSEIPVDTLLEVLRAIETSQSNNAEAILAIAEEIQDSASMLTTSQLCKRAGMDDVAADLVRRALDMGPPDSRFLRFKLAESAAKLDWQDDVIDLLDGHVNPEVPGHERFRLAVAHARVSKPRQSGETFFSQLRRHAETDVDLQRAGGHFFVAIGKAREAVPWFKRALNLEPNQAHTILALWQALGRSNQKRRADELLDEVALEELEGEPIDQLNLIQLLWRRGRADVLEQAYDIVTHNEDDPEVCLAFFGMMLMDAFDERPPALPQHDVVELGAWVRLTRPDGDPFEFIVANQEDHTRQHFDTKNAIVAAALGQPVGSGFTTDTGLKPSEWTVTEIKPKTLHLFHRLSTSFQARFPDQRAFQSMRMINEDIEPILDVIRQRGSFVERLFTSYREHPLPLGALAQMSPASLPEIAFSLGQAGYTFLVATGHPHERAAERAHLGVAAHGPLVLDSITAWVLAKLDLLTCVANTFESVLIPVSAIDELRAWSERIGEAGSESMTLHSEGENIVRTVHSEDARNSQRAEIDDVVAKIGKSVTSVGIGMPKFQDAQVRQLADLLGDQFDTVSVATREGGTVLSLDLRFRQVACEIAGLNAVGIDALLDHLLEVEAIDREHHARSMMYLAVQGCGVLSVNANLLLAAFRADHSDKKGGFQFLARCLGGQNAEPNSHLIVASAFADLAFQVLTSLEAQSATSHVLRALVRLNGIATDQIVEAFTVRCGDDRVRRYAREWTRGHFLHCNPTTTE</sequence>
<dbReference type="Proteomes" id="UP000186559">
    <property type="component" value="Plasmid pTPRO5"/>
</dbReference>
<gene>
    <name evidence="3" type="ORF">Ga0080559_TMP228</name>
</gene>
<evidence type="ECO:0000256" key="1">
    <source>
        <dbReference type="PROSITE-ProRule" id="PRU00339"/>
    </source>
</evidence>
<keyword evidence="4" id="KW-1185">Reference proteome</keyword>
<keyword evidence="1" id="KW-0802">TPR repeat</keyword>
<dbReference type="Gene3D" id="1.25.40.10">
    <property type="entry name" value="Tetratricopeptide repeat domain"/>
    <property type="match status" value="2"/>
</dbReference>
<dbReference type="PROSITE" id="PS50005">
    <property type="entry name" value="TPR"/>
    <property type="match status" value="1"/>
</dbReference>
<protein>
    <recommendedName>
        <fullName evidence="2">PIN domain-containing protein</fullName>
    </recommendedName>
</protein>
<reference evidence="3 4" key="1">
    <citation type="submission" date="2016-03" db="EMBL/GenBank/DDBJ databases">
        <title>Deep-sea bacteria in the southern Pacific.</title>
        <authorList>
            <person name="Tang K."/>
        </authorList>
    </citation>
    <scope>NUCLEOTIDE SEQUENCE [LARGE SCALE GENOMIC DNA]</scope>
    <source>
        <strain evidence="3 4">JLT2016</strain>
        <plasmid evidence="4">Plasmid ptpro5</plasmid>
    </source>
</reference>
<dbReference type="Pfam" id="PF20698">
    <property type="entry name" value="PIN-TPR-GreABC"/>
    <property type="match status" value="1"/>
</dbReference>
<dbReference type="InterPro" id="IPR019734">
    <property type="entry name" value="TPR_rpt"/>
</dbReference>
<accession>A0A1U7DDG3</accession>
<evidence type="ECO:0000259" key="2">
    <source>
        <dbReference type="Pfam" id="PF20698"/>
    </source>
</evidence>
<dbReference type="AlphaFoldDB" id="A0A1U7DDG3"/>
<dbReference type="InterPro" id="IPR048987">
    <property type="entry name" value="PIN-TPR-GreABC"/>
</dbReference>
<feature type="domain" description="PIN" evidence="2">
    <location>
        <begin position="891"/>
        <end position="1029"/>
    </location>
</feature>
<dbReference type="EMBL" id="CP014801">
    <property type="protein sequence ID" value="APX26204.1"/>
    <property type="molecule type" value="Genomic_DNA"/>
</dbReference>
<dbReference type="SUPFAM" id="SSF48452">
    <property type="entry name" value="TPR-like"/>
    <property type="match status" value="1"/>
</dbReference>
<geneLocation type="plasmid" evidence="4">
    <name>ptpro5</name>
</geneLocation>
<dbReference type="InterPro" id="IPR011990">
    <property type="entry name" value="TPR-like_helical_dom_sf"/>
</dbReference>
<evidence type="ECO:0000313" key="3">
    <source>
        <dbReference type="EMBL" id="APX26204.1"/>
    </source>
</evidence>
<evidence type="ECO:0000313" key="4">
    <source>
        <dbReference type="Proteomes" id="UP000186559"/>
    </source>
</evidence>
<proteinExistence type="predicted"/>
<dbReference type="RefSeq" id="WP_128549293.1">
    <property type="nucleotide sequence ID" value="NZ_BMEW01000030.1"/>
</dbReference>
<organism evidence="3 4">
    <name type="scientific">Salipiger profundus</name>
    <dbReference type="NCBI Taxonomy" id="1229727"/>
    <lineage>
        <taxon>Bacteria</taxon>
        <taxon>Pseudomonadati</taxon>
        <taxon>Pseudomonadota</taxon>
        <taxon>Alphaproteobacteria</taxon>
        <taxon>Rhodobacterales</taxon>
        <taxon>Roseobacteraceae</taxon>
        <taxon>Salipiger</taxon>
    </lineage>
</organism>
<dbReference type="KEGG" id="tpro:Ga0080559_TMP228"/>
<name>A0A1U7DDG3_9RHOB</name>
<keyword evidence="3" id="KW-0614">Plasmid</keyword>